<dbReference type="PANTHER" id="PTHR23011:SF41">
    <property type="entry name" value="CYCLIC NUCLEOTIDE-BINDING DOMAIN-CONTAINING PROTEIN"/>
    <property type="match status" value="1"/>
</dbReference>
<gene>
    <name evidence="5" type="ORF">CYMTET_50307</name>
</gene>
<dbReference type="AlphaFoldDB" id="A0AAE0BNG4"/>
<feature type="region of interest" description="Disordered" evidence="2">
    <location>
        <begin position="1"/>
        <end position="32"/>
    </location>
</feature>
<sequence>MSSPTNEVPFDISRPSSRTSRPGSTRLSRRNSLDARAHLLGSLSNKVAGSVKNYEEIHASAKVLTLPLQARTREKITDFTNACRALPFMHRQDPVFQRNICHVMEIKILQKGEVMHLGDLTPLKEEAHGYAPVKHLQNGYLALLSGSAVLKTGGGKRKKILFDDEKMAELADVYKAVDPDGTDAVEPMKILDFLKSEGISVPNEELPMLIQSMDPTNKGRLKLYDWERLLRRGDGVAYWANELLTRRMYFMVFQEIDTDGSGEIDEEELETAVKSLGMDLSSEKLHEMFVNACPEDADGIGLTEFISVMKLSNDDTRRELAAGEALGLRCLMFQEEMESGMFEAQRTCEILVLHRATYQSSIYLSCDGQLFEKQETLKESPHFGMLSDENSHYLGMSSLLVKRPRGTRICSQGEMLTNMFLVMSGECSFVHELVRLSLTSNQFRHLKPREHPAMEPAPPPPAASQSFNPHHKRFVRQKKRVVEVARLGQGELIGEIAAMEQVPCDDAIVAATDVELIVLHRDDVKRVMSSVELQQLLMQAMVRVETRRKQRTSAVEATTLGLMGPIVKRHPSDHVRGTTPNMQMPRLIETLEKPIPVQKKPSRPAVHNETNMATTMKSATARGAVYNHPGTLSEAANAIAYFAPPAAGKLSHQVQDLWSDTMAAQEPISYGMVSQEPAPNGKRLRPLSGMAGQERLRSGRSKKPNFRTGGTPVTGTVKQNACFMPNYQRRFNVPGMDRQYAQCIGGIIESSLEPERSFTGRVHATLPSLGLPSKMAASPGEVTKSQSGRTRPKPCSDGRDDIKMTSSLIDLHITPANVKTQ</sequence>
<dbReference type="GO" id="GO:0005509">
    <property type="term" value="F:calcium ion binding"/>
    <property type="evidence" value="ECO:0007669"/>
    <property type="project" value="InterPro"/>
</dbReference>
<proteinExistence type="predicted"/>
<dbReference type="PROSITE" id="PS50222">
    <property type="entry name" value="EF_HAND_2"/>
    <property type="match status" value="1"/>
</dbReference>
<dbReference type="InterPro" id="IPR002048">
    <property type="entry name" value="EF_hand_dom"/>
</dbReference>
<evidence type="ECO:0008006" key="7">
    <source>
        <dbReference type="Google" id="ProtNLM"/>
    </source>
</evidence>
<dbReference type="CDD" id="cd00051">
    <property type="entry name" value="EFh"/>
    <property type="match status" value="1"/>
</dbReference>
<evidence type="ECO:0000313" key="5">
    <source>
        <dbReference type="EMBL" id="KAK3239792.1"/>
    </source>
</evidence>
<dbReference type="InterPro" id="IPR014710">
    <property type="entry name" value="RmlC-like_jellyroll"/>
</dbReference>
<dbReference type="InterPro" id="IPR018490">
    <property type="entry name" value="cNMP-bd_dom_sf"/>
</dbReference>
<dbReference type="Gene3D" id="2.60.120.10">
    <property type="entry name" value="Jelly Rolls"/>
    <property type="match status" value="1"/>
</dbReference>
<name>A0AAE0BNG4_9CHLO</name>
<dbReference type="EMBL" id="LGRX02033824">
    <property type="protein sequence ID" value="KAK3239792.1"/>
    <property type="molecule type" value="Genomic_DNA"/>
</dbReference>
<dbReference type="CDD" id="cd00038">
    <property type="entry name" value="CAP_ED"/>
    <property type="match status" value="1"/>
</dbReference>
<evidence type="ECO:0000256" key="1">
    <source>
        <dbReference type="ARBA" id="ARBA00022837"/>
    </source>
</evidence>
<evidence type="ECO:0000259" key="4">
    <source>
        <dbReference type="PROSITE" id="PS50222"/>
    </source>
</evidence>
<dbReference type="PROSITE" id="PS50042">
    <property type="entry name" value="CNMP_BINDING_3"/>
    <property type="match status" value="1"/>
</dbReference>
<dbReference type="SUPFAM" id="SSF51206">
    <property type="entry name" value="cAMP-binding domain-like"/>
    <property type="match status" value="1"/>
</dbReference>
<dbReference type="PROSITE" id="PS00018">
    <property type="entry name" value="EF_HAND_1"/>
    <property type="match status" value="1"/>
</dbReference>
<protein>
    <recommendedName>
        <fullName evidence="7">Calmodulin</fullName>
    </recommendedName>
</protein>
<dbReference type="Proteomes" id="UP001190700">
    <property type="component" value="Unassembled WGS sequence"/>
</dbReference>
<dbReference type="InterPro" id="IPR018247">
    <property type="entry name" value="EF_Hand_1_Ca_BS"/>
</dbReference>
<feature type="compositionally biased region" description="Low complexity" evidence="2">
    <location>
        <begin position="13"/>
        <end position="26"/>
    </location>
</feature>
<comment type="caution">
    <text evidence="5">The sequence shown here is derived from an EMBL/GenBank/DDBJ whole genome shotgun (WGS) entry which is preliminary data.</text>
</comment>
<dbReference type="SMART" id="SM00054">
    <property type="entry name" value="EFh"/>
    <property type="match status" value="1"/>
</dbReference>
<dbReference type="InterPro" id="IPR011992">
    <property type="entry name" value="EF-hand-dom_pair"/>
</dbReference>
<dbReference type="PANTHER" id="PTHR23011">
    <property type="entry name" value="CYCLIC NUCLEOTIDE-BINDING DOMAIN CONTAINING PROTEIN"/>
    <property type="match status" value="1"/>
</dbReference>
<dbReference type="Gene3D" id="1.10.238.10">
    <property type="entry name" value="EF-hand"/>
    <property type="match status" value="1"/>
</dbReference>
<feature type="region of interest" description="Disordered" evidence="2">
    <location>
        <begin position="672"/>
        <end position="713"/>
    </location>
</feature>
<reference evidence="5 6" key="1">
    <citation type="journal article" date="2015" name="Genome Biol. Evol.">
        <title>Comparative Genomics of a Bacterivorous Green Alga Reveals Evolutionary Causalities and Consequences of Phago-Mixotrophic Mode of Nutrition.</title>
        <authorList>
            <person name="Burns J.A."/>
            <person name="Paasch A."/>
            <person name="Narechania A."/>
            <person name="Kim E."/>
        </authorList>
    </citation>
    <scope>NUCLEOTIDE SEQUENCE [LARGE SCALE GENOMIC DNA]</scope>
    <source>
        <strain evidence="5 6">PLY_AMNH</strain>
    </source>
</reference>
<evidence type="ECO:0000259" key="3">
    <source>
        <dbReference type="PROSITE" id="PS50042"/>
    </source>
</evidence>
<evidence type="ECO:0000256" key="2">
    <source>
        <dbReference type="SAM" id="MobiDB-lite"/>
    </source>
</evidence>
<feature type="domain" description="EF-hand" evidence="4">
    <location>
        <begin position="244"/>
        <end position="279"/>
    </location>
</feature>
<dbReference type="SUPFAM" id="SSF47473">
    <property type="entry name" value="EF-hand"/>
    <property type="match status" value="1"/>
</dbReference>
<feature type="domain" description="Cyclic nucleotide-binding" evidence="3">
    <location>
        <begin position="484"/>
        <end position="528"/>
    </location>
</feature>
<evidence type="ECO:0000313" key="6">
    <source>
        <dbReference type="Proteomes" id="UP001190700"/>
    </source>
</evidence>
<feature type="region of interest" description="Disordered" evidence="2">
    <location>
        <begin position="769"/>
        <end position="802"/>
    </location>
</feature>
<accession>A0AAE0BNG4</accession>
<organism evidence="5 6">
    <name type="scientific">Cymbomonas tetramitiformis</name>
    <dbReference type="NCBI Taxonomy" id="36881"/>
    <lineage>
        <taxon>Eukaryota</taxon>
        <taxon>Viridiplantae</taxon>
        <taxon>Chlorophyta</taxon>
        <taxon>Pyramimonadophyceae</taxon>
        <taxon>Pyramimonadales</taxon>
        <taxon>Pyramimonadaceae</taxon>
        <taxon>Cymbomonas</taxon>
    </lineage>
</organism>
<keyword evidence="1" id="KW-0106">Calcium</keyword>
<keyword evidence="6" id="KW-1185">Reference proteome</keyword>
<dbReference type="InterPro" id="IPR000595">
    <property type="entry name" value="cNMP-bd_dom"/>
</dbReference>